<keyword evidence="6 7" id="KW-0998">Cell outer membrane</keyword>
<evidence type="ECO:0000259" key="8">
    <source>
        <dbReference type="Pfam" id="PF07715"/>
    </source>
</evidence>
<evidence type="ECO:0000256" key="5">
    <source>
        <dbReference type="ARBA" id="ARBA00023136"/>
    </source>
</evidence>
<dbReference type="InterPro" id="IPR036942">
    <property type="entry name" value="Beta-barrel_TonB_sf"/>
</dbReference>
<feature type="domain" description="TonB-dependent receptor plug" evidence="8">
    <location>
        <begin position="129"/>
        <end position="254"/>
    </location>
</feature>
<evidence type="ECO:0000313" key="9">
    <source>
        <dbReference type="EMBL" id="PXY02061.1"/>
    </source>
</evidence>
<name>A0A2V4A0I4_9BACT</name>
<evidence type="ECO:0000256" key="2">
    <source>
        <dbReference type="ARBA" id="ARBA00022448"/>
    </source>
</evidence>
<dbReference type="AlphaFoldDB" id="A0A2V4A0I4"/>
<dbReference type="OrthoDB" id="9768177at2"/>
<comment type="caution">
    <text evidence="9">The sequence shown here is derived from an EMBL/GenBank/DDBJ whole genome shotgun (WGS) entry which is preliminary data.</text>
</comment>
<evidence type="ECO:0000313" key="10">
    <source>
        <dbReference type="Proteomes" id="UP000248079"/>
    </source>
</evidence>
<dbReference type="SUPFAM" id="SSF56935">
    <property type="entry name" value="Porins"/>
    <property type="match status" value="1"/>
</dbReference>
<evidence type="ECO:0000256" key="1">
    <source>
        <dbReference type="ARBA" id="ARBA00004571"/>
    </source>
</evidence>
<keyword evidence="5 7" id="KW-0472">Membrane</keyword>
<dbReference type="EMBL" id="QFLI01000002">
    <property type="protein sequence ID" value="PXY02061.1"/>
    <property type="molecule type" value="Genomic_DNA"/>
</dbReference>
<dbReference type="Pfam" id="PF07715">
    <property type="entry name" value="Plug"/>
    <property type="match status" value="1"/>
</dbReference>
<dbReference type="InterPro" id="IPR037066">
    <property type="entry name" value="Plug_dom_sf"/>
</dbReference>
<keyword evidence="10" id="KW-1185">Reference proteome</keyword>
<keyword evidence="3 7" id="KW-1134">Transmembrane beta strand</keyword>
<evidence type="ECO:0000256" key="3">
    <source>
        <dbReference type="ARBA" id="ARBA00022452"/>
    </source>
</evidence>
<dbReference type="InterPro" id="IPR023997">
    <property type="entry name" value="TonB-dep_OMP_SusC/RagA_CS"/>
</dbReference>
<dbReference type="NCBIfam" id="TIGR04056">
    <property type="entry name" value="OMP_RagA_SusC"/>
    <property type="match status" value="1"/>
</dbReference>
<dbReference type="InterPro" id="IPR023996">
    <property type="entry name" value="TonB-dep_OMP_SusC/RagA"/>
</dbReference>
<dbReference type="NCBIfam" id="TIGR04057">
    <property type="entry name" value="SusC_RagA_signa"/>
    <property type="match status" value="1"/>
</dbReference>
<dbReference type="PROSITE" id="PS52016">
    <property type="entry name" value="TONB_DEPENDENT_REC_3"/>
    <property type="match status" value="1"/>
</dbReference>
<dbReference type="Gene3D" id="2.40.170.20">
    <property type="entry name" value="TonB-dependent receptor, beta-barrel domain"/>
    <property type="match status" value="1"/>
</dbReference>
<dbReference type="Gene3D" id="2.170.130.10">
    <property type="entry name" value="TonB-dependent receptor, plug domain"/>
    <property type="match status" value="1"/>
</dbReference>
<dbReference type="InterPro" id="IPR039426">
    <property type="entry name" value="TonB-dep_rcpt-like"/>
</dbReference>
<organism evidence="9 10">
    <name type="scientific">Marinifilum breve</name>
    <dbReference type="NCBI Taxonomy" id="2184082"/>
    <lineage>
        <taxon>Bacteria</taxon>
        <taxon>Pseudomonadati</taxon>
        <taxon>Bacteroidota</taxon>
        <taxon>Bacteroidia</taxon>
        <taxon>Marinilabiliales</taxon>
        <taxon>Marinifilaceae</taxon>
    </lineage>
</organism>
<dbReference type="InterPro" id="IPR012910">
    <property type="entry name" value="Plug_dom"/>
</dbReference>
<protein>
    <submittedName>
        <fullName evidence="9">SusC/RagA family TonB-linked outer membrane protein</fullName>
    </submittedName>
</protein>
<dbReference type="SUPFAM" id="SSF49464">
    <property type="entry name" value="Carboxypeptidase regulatory domain-like"/>
    <property type="match status" value="1"/>
</dbReference>
<keyword evidence="2 7" id="KW-0813">Transport</keyword>
<accession>A0A2V4A0I4</accession>
<comment type="subcellular location">
    <subcellularLocation>
        <location evidence="1 7">Cell outer membrane</location>
        <topology evidence="1 7">Multi-pass membrane protein</topology>
    </subcellularLocation>
</comment>
<dbReference type="Pfam" id="PF13715">
    <property type="entry name" value="CarbopepD_reg_2"/>
    <property type="match status" value="1"/>
</dbReference>
<reference evidence="9 10" key="1">
    <citation type="submission" date="2018-05" db="EMBL/GenBank/DDBJ databases">
        <title>Marinifilum breve JC075T sp. nov., a marine bacterium isolated from Yongle Blue Hole in the South China Sea.</title>
        <authorList>
            <person name="Fu T."/>
        </authorList>
    </citation>
    <scope>NUCLEOTIDE SEQUENCE [LARGE SCALE GENOMIC DNA]</scope>
    <source>
        <strain evidence="9 10">JC075</strain>
    </source>
</reference>
<dbReference type="GO" id="GO:0009279">
    <property type="term" value="C:cell outer membrane"/>
    <property type="evidence" value="ECO:0007669"/>
    <property type="project" value="UniProtKB-SubCell"/>
</dbReference>
<keyword evidence="4 7" id="KW-0812">Transmembrane</keyword>
<proteinExistence type="inferred from homology"/>
<evidence type="ECO:0000256" key="7">
    <source>
        <dbReference type="PROSITE-ProRule" id="PRU01360"/>
    </source>
</evidence>
<evidence type="ECO:0000256" key="6">
    <source>
        <dbReference type="ARBA" id="ARBA00023237"/>
    </source>
</evidence>
<gene>
    <name evidence="9" type="ORF">DF185_05300</name>
</gene>
<evidence type="ECO:0000256" key="4">
    <source>
        <dbReference type="ARBA" id="ARBA00022692"/>
    </source>
</evidence>
<sequence>MRRMLTLLLILMPAFVWAQEMKLIKGKVLSESDGDVLIGASVYIDKATIGAETGMKGIIENISLGTITDFDGNFSLEVPKQLNTISCSFLGFETQVVDIKGKSFVTIKLGESTSELGEVIVTGYQKIEKRKVTSAVVKVNADNIRQAGVANVDQMLSGQLAGVTSVVQSGAPGAPAKIRIRGTASLNGTQDPLWVLDGIPLEGNDVPDFNDKDNIDQLYNSSIAGLNPQDIQDITVLKDAAATAIYGARAANGVIVITSKKGKAGKMRVQLTSNTSFISKPDFDKLNLMNSSEKVDLELLMAGRTDLTYNASKGGVAQILNANNDWANFQTGGIDAISAESLAAINQLRTIDPNLEDELYQNAVNQDHSLSISGGSENATYYFSAGAHTEKGTTKGTSLNRYNVTLKTDFKLTDNLTFGVSMFANQRRNQSFLTEGSMLTNPSQYIRSSNPYLRLRDENGNYVYNQNEKGSWRIINLDYNILEEREGTSHVLKGNNLNSIFNVNWKVHPNLTYRSQFGYQVDKSNTTKEAEQETYYVRRTRYKSGYGNIVDNKYENYFLPEGGIIKNWDSESTYYNWKNILQYSKTFNDLHEVDVMVGSEIRESKYTQVATSAYGWNSKNNTSKPVIYRDEADAKSFPLFTKTYRKNRYASFFGTASYTFNRKYTFFGSVRFDGSDLFGVDSKYRYLPLYALSGSWNAKEESFFRDVNWLSALKFRSSFGLQGNIDKQSSPYIVGTPTTVTNLPGNSENGITVMGLPNDKLRWEKTSTYNVGFDLSVLRHAVRMSFDYYHRKGTDLIGSQAVPLENGFNSMSVNWAEMTNKGWELSISTRNIKTDDFEWNTNFNIAHNENKVLKEQQQINSTTPSREGYSANSVWVIKTAGLDENGYPQFEKDGNIVSADEYFSLYDQMADYYPNYLAGSKLTNEELNDLLVNVGSRDPKYSGGIINTFKYKNIDLTVSANFNLGMNVMERPPYSMTQYDKSNNASRVLLDVLRGNNKSLPNLMTKASADGQYWMQEQLYTNIRPDFYNSLDIWHKEVNYLRISSIRMGYTLGKDMLQDLGLSSVRLSFEARNPFVISNGYDGYFDPESFGNIYAQPQQKSYTIGVNLTF</sequence>
<dbReference type="Proteomes" id="UP000248079">
    <property type="component" value="Unassembled WGS sequence"/>
</dbReference>
<dbReference type="InterPro" id="IPR008969">
    <property type="entry name" value="CarboxyPept-like_regulatory"/>
</dbReference>
<comment type="similarity">
    <text evidence="7">Belongs to the TonB-dependent receptor family.</text>
</comment>
<dbReference type="RefSeq" id="WP_110359695.1">
    <property type="nucleotide sequence ID" value="NZ_QFLI01000002.1"/>
</dbReference>